<accession>A0A2V3A495</accession>
<dbReference type="AlphaFoldDB" id="A0A2V3A495"/>
<reference evidence="1 2" key="1">
    <citation type="submission" date="2018-05" db="EMBL/GenBank/DDBJ databases">
        <title>Freshwater and sediment microbial communities from various areas in North America, analyzing microbe dynamics in response to fracking.</title>
        <authorList>
            <person name="Lamendella R."/>
        </authorList>
    </citation>
    <scope>NUCLEOTIDE SEQUENCE [LARGE SCALE GENOMIC DNA]</scope>
    <source>
        <strain evidence="1 2">15_TX</strain>
    </source>
</reference>
<comment type="caution">
    <text evidence="1">The sequence shown here is derived from an EMBL/GenBank/DDBJ whole genome shotgun (WGS) entry which is preliminary data.</text>
</comment>
<dbReference type="EMBL" id="QGTW01000002">
    <property type="protein sequence ID" value="PWW31087.1"/>
    <property type="molecule type" value="Genomic_DNA"/>
</dbReference>
<name>A0A2V3A495_9BACI</name>
<proteinExistence type="predicted"/>
<protein>
    <submittedName>
        <fullName evidence="1">Uncharacterized protein</fullName>
    </submittedName>
</protein>
<sequence length="137" mass="16213">MPKLKHSIMMIIFHVMHMRLHISPLRFRNTLRIFLRVKIVNSMSFMPPVNTHTNSQQHSTKAKKIKNQFDHLYVLYNFSENSDTFHVPIFHRGLRLHFHGFGQFLIAFLIDAANNGFNFRLLHCQILDIMSLRNLGN</sequence>
<evidence type="ECO:0000313" key="1">
    <source>
        <dbReference type="EMBL" id="PWW31087.1"/>
    </source>
</evidence>
<gene>
    <name evidence="1" type="ORF">DFO73_10281</name>
</gene>
<evidence type="ECO:0000313" key="2">
    <source>
        <dbReference type="Proteomes" id="UP000247150"/>
    </source>
</evidence>
<dbReference type="Proteomes" id="UP000247150">
    <property type="component" value="Unassembled WGS sequence"/>
</dbReference>
<organism evidence="1 2">
    <name type="scientific">Cytobacillus oceanisediminis</name>
    <dbReference type="NCBI Taxonomy" id="665099"/>
    <lineage>
        <taxon>Bacteria</taxon>
        <taxon>Bacillati</taxon>
        <taxon>Bacillota</taxon>
        <taxon>Bacilli</taxon>
        <taxon>Bacillales</taxon>
        <taxon>Bacillaceae</taxon>
        <taxon>Cytobacillus</taxon>
    </lineage>
</organism>